<keyword evidence="4 6" id="KW-0472">Membrane</keyword>
<evidence type="ECO:0000313" key="9">
    <source>
        <dbReference type="EMBL" id="RXZ88143.1"/>
    </source>
</evidence>
<feature type="compositionally biased region" description="Low complexity" evidence="5">
    <location>
        <begin position="404"/>
        <end position="421"/>
    </location>
</feature>
<dbReference type="GO" id="GO:0005886">
    <property type="term" value="C:plasma membrane"/>
    <property type="evidence" value="ECO:0007669"/>
    <property type="project" value="UniProtKB-SubCell"/>
</dbReference>
<dbReference type="OrthoDB" id="9809599at2"/>
<evidence type="ECO:0000313" key="11">
    <source>
        <dbReference type="Proteomes" id="UP000581087"/>
    </source>
</evidence>
<evidence type="ECO:0000256" key="3">
    <source>
        <dbReference type="ARBA" id="ARBA00022989"/>
    </source>
</evidence>
<feature type="transmembrane region" description="Helical" evidence="6">
    <location>
        <begin position="361"/>
        <end position="382"/>
    </location>
</feature>
<organism evidence="9 10">
    <name type="scientific">Agromyces atrinae</name>
    <dbReference type="NCBI Taxonomy" id="592376"/>
    <lineage>
        <taxon>Bacteria</taxon>
        <taxon>Bacillati</taxon>
        <taxon>Actinomycetota</taxon>
        <taxon>Actinomycetes</taxon>
        <taxon>Micrococcales</taxon>
        <taxon>Microbacteriaceae</taxon>
        <taxon>Agromyces</taxon>
    </lineage>
</organism>
<comment type="caution">
    <text evidence="9">The sequence shown here is derived from an EMBL/GenBank/DDBJ whole genome shotgun (WGS) entry which is preliminary data.</text>
</comment>
<dbReference type="AlphaFoldDB" id="A0A4Q2MCC7"/>
<evidence type="ECO:0000313" key="10">
    <source>
        <dbReference type="Proteomes" id="UP000292686"/>
    </source>
</evidence>
<dbReference type="InterPro" id="IPR051788">
    <property type="entry name" value="MFS_Transporter"/>
</dbReference>
<feature type="region of interest" description="Disordered" evidence="5">
    <location>
        <begin position="387"/>
        <end position="421"/>
    </location>
</feature>
<comment type="subcellular location">
    <subcellularLocation>
        <location evidence="1">Cell membrane</location>
        <topology evidence="1">Multi-pass membrane protein</topology>
    </subcellularLocation>
</comment>
<feature type="transmembrane region" description="Helical" evidence="6">
    <location>
        <begin position="244"/>
        <end position="265"/>
    </location>
</feature>
<evidence type="ECO:0000313" key="8">
    <source>
        <dbReference type="EMBL" id="NYD67655.1"/>
    </source>
</evidence>
<dbReference type="Pfam" id="PF07690">
    <property type="entry name" value="MFS_1"/>
    <property type="match status" value="1"/>
</dbReference>
<evidence type="ECO:0000256" key="5">
    <source>
        <dbReference type="SAM" id="MobiDB-lite"/>
    </source>
</evidence>
<dbReference type="RefSeq" id="WP_129172407.1">
    <property type="nucleotide sequence ID" value="NZ_JACCBI010000001.1"/>
</dbReference>
<dbReference type="CDD" id="cd17393">
    <property type="entry name" value="MFS_MosC_like"/>
    <property type="match status" value="1"/>
</dbReference>
<feature type="transmembrane region" description="Helical" evidence="6">
    <location>
        <begin position="165"/>
        <end position="184"/>
    </location>
</feature>
<feature type="domain" description="Major facilitator superfamily (MFS) profile" evidence="7">
    <location>
        <begin position="6"/>
        <end position="386"/>
    </location>
</feature>
<evidence type="ECO:0000256" key="6">
    <source>
        <dbReference type="SAM" id="Phobius"/>
    </source>
</evidence>
<dbReference type="InterPro" id="IPR011701">
    <property type="entry name" value="MFS"/>
</dbReference>
<keyword evidence="10" id="KW-1185">Reference proteome</keyword>
<dbReference type="Proteomes" id="UP000292686">
    <property type="component" value="Unassembled WGS sequence"/>
</dbReference>
<dbReference type="EMBL" id="JACCBI010000001">
    <property type="protein sequence ID" value="NYD67655.1"/>
    <property type="molecule type" value="Genomic_DNA"/>
</dbReference>
<feature type="transmembrane region" description="Helical" evidence="6">
    <location>
        <begin position="72"/>
        <end position="92"/>
    </location>
</feature>
<feature type="transmembrane region" description="Helical" evidence="6">
    <location>
        <begin position="98"/>
        <end position="119"/>
    </location>
</feature>
<reference evidence="8 11" key="2">
    <citation type="submission" date="2020-07" db="EMBL/GenBank/DDBJ databases">
        <title>Sequencing the genomes of 1000 actinobacteria strains.</title>
        <authorList>
            <person name="Klenk H.-P."/>
        </authorList>
    </citation>
    <scope>NUCLEOTIDE SEQUENCE [LARGE SCALE GENOMIC DNA]</scope>
    <source>
        <strain evidence="8 11">DSM 23870</strain>
    </source>
</reference>
<feature type="transmembrane region" description="Helical" evidence="6">
    <location>
        <begin position="301"/>
        <end position="322"/>
    </location>
</feature>
<dbReference type="InterPro" id="IPR020846">
    <property type="entry name" value="MFS_dom"/>
</dbReference>
<protein>
    <submittedName>
        <fullName evidence="8">MFS family permease</fullName>
    </submittedName>
    <submittedName>
        <fullName evidence="9">MFS transporter</fullName>
    </submittedName>
</protein>
<evidence type="ECO:0000256" key="2">
    <source>
        <dbReference type="ARBA" id="ARBA00022692"/>
    </source>
</evidence>
<dbReference type="PANTHER" id="PTHR23514">
    <property type="entry name" value="BYPASS OF STOP CODON PROTEIN 6"/>
    <property type="match status" value="1"/>
</dbReference>
<dbReference type="InterPro" id="IPR036259">
    <property type="entry name" value="MFS_trans_sf"/>
</dbReference>
<proteinExistence type="predicted"/>
<feature type="transmembrane region" description="Helical" evidence="6">
    <location>
        <begin position="38"/>
        <end position="60"/>
    </location>
</feature>
<name>A0A4Q2MCC7_9MICO</name>
<dbReference type="SUPFAM" id="SSF103473">
    <property type="entry name" value="MFS general substrate transporter"/>
    <property type="match status" value="1"/>
</dbReference>
<evidence type="ECO:0000256" key="4">
    <source>
        <dbReference type="ARBA" id="ARBA00023136"/>
    </source>
</evidence>
<keyword evidence="3 6" id="KW-1133">Transmembrane helix</keyword>
<dbReference type="Gene3D" id="1.20.1250.20">
    <property type="entry name" value="MFS general substrate transporter like domains"/>
    <property type="match status" value="2"/>
</dbReference>
<accession>A0A4Q2MCC7</accession>
<sequence>MSLRARRLSLFALFALPGLTIASWVTRTPAIRDLLGASTAEMGVVLLGLSAGSMLGILLSGPAVTRLGAKPVMITGSLGVILSMPMIGLGAASGSIPTVVIGLFLFGLGMGGGEVATNVEGADIERLSKRPVLPQLHGSFSLGTFIGASAGILFTALAVPVEWHLVVVGIIALGVLAAAAPRIISSTGRAPLSGRQDNARPATPVWKDSRLILIALLVLVMALIEGTASDWLPLVMVDGHGVTATLGSAVYAAFAAAMTIGRFAGGAAVARFGRAPVLRIGIISAAAGMALVVFVDNQIVAALGVILWGLGASLGFPLALSAAGEGSGESARRVAFAATIGYAALLVGPPLIGFIGEHSSLRIALIVPLLLVVGAIFLAPVVRPSNGTTEPSEMDQYPPTLLDASSSTRASAPSAVAGARR</sequence>
<dbReference type="Proteomes" id="UP000581087">
    <property type="component" value="Unassembled WGS sequence"/>
</dbReference>
<gene>
    <name evidence="8" type="ORF">BJ972_002174</name>
    <name evidence="9" type="ORF">ESP50_02880</name>
</gene>
<feature type="transmembrane region" description="Helical" evidence="6">
    <location>
        <begin position="277"/>
        <end position="295"/>
    </location>
</feature>
<feature type="transmembrane region" description="Helical" evidence="6">
    <location>
        <begin position="140"/>
        <end position="159"/>
    </location>
</feature>
<dbReference type="GO" id="GO:0022857">
    <property type="term" value="F:transmembrane transporter activity"/>
    <property type="evidence" value="ECO:0007669"/>
    <property type="project" value="InterPro"/>
</dbReference>
<feature type="transmembrane region" description="Helical" evidence="6">
    <location>
        <begin position="334"/>
        <end position="355"/>
    </location>
</feature>
<evidence type="ECO:0000259" key="7">
    <source>
        <dbReference type="PROSITE" id="PS50850"/>
    </source>
</evidence>
<dbReference type="PROSITE" id="PS50850">
    <property type="entry name" value="MFS"/>
    <property type="match status" value="1"/>
</dbReference>
<dbReference type="PANTHER" id="PTHR23514:SF13">
    <property type="entry name" value="INNER MEMBRANE PROTEIN YBJJ"/>
    <property type="match status" value="1"/>
</dbReference>
<keyword evidence="2 6" id="KW-0812">Transmembrane</keyword>
<reference evidence="9 10" key="1">
    <citation type="submission" date="2019-01" db="EMBL/GenBank/DDBJ databases">
        <title>Agromyces.</title>
        <authorList>
            <person name="Li J."/>
        </authorList>
    </citation>
    <scope>NUCLEOTIDE SEQUENCE [LARGE SCALE GENOMIC DNA]</scope>
    <source>
        <strain evidence="9 10">DSM 23870</strain>
    </source>
</reference>
<dbReference type="EMBL" id="SDPM01000001">
    <property type="protein sequence ID" value="RXZ88143.1"/>
    <property type="molecule type" value="Genomic_DNA"/>
</dbReference>
<evidence type="ECO:0000256" key="1">
    <source>
        <dbReference type="ARBA" id="ARBA00004651"/>
    </source>
</evidence>
<feature type="transmembrane region" description="Helical" evidence="6">
    <location>
        <begin position="205"/>
        <end position="224"/>
    </location>
</feature>